<accession>A0A940IAN6</accession>
<evidence type="ECO:0000313" key="2">
    <source>
        <dbReference type="Proteomes" id="UP000721442"/>
    </source>
</evidence>
<gene>
    <name evidence="1" type="ORF">IAC77_02345</name>
</gene>
<dbReference type="EMBL" id="JADINE010000030">
    <property type="protein sequence ID" value="MBO8407280.1"/>
    <property type="molecule type" value="Genomic_DNA"/>
</dbReference>
<protein>
    <submittedName>
        <fullName evidence="1">Uncharacterized protein</fullName>
    </submittedName>
</protein>
<reference evidence="1" key="1">
    <citation type="submission" date="2020-10" db="EMBL/GenBank/DDBJ databases">
        <authorList>
            <person name="Gilroy R."/>
        </authorList>
    </citation>
    <scope>NUCLEOTIDE SEQUENCE</scope>
    <source>
        <strain evidence="1">B1-16210</strain>
    </source>
</reference>
<evidence type="ECO:0000313" key="1">
    <source>
        <dbReference type="EMBL" id="MBO8407280.1"/>
    </source>
</evidence>
<reference evidence="1" key="2">
    <citation type="journal article" date="2021" name="PeerJ">
        <title>Extensive microbial diversity within the chicken gut microbiome revealed by metagenomics and culture.</title>
        <authorList>
            <person name="Gilroy R."/>
            <person name="Ravi A."/>
            <person name="Getino M."/>
            <person name="Pursley I."/>
            <person name="Horton D.L."/>
            <person name="Alikhan N.F."/>
            <person name="Baker D."/>
            <person name="Gharbi K."/>
            <person name="Hall N."/>
            <person name="Watson M."/>
            <person name="Adriaenssens E.M."/>
            <person name="Foster-Nyarko E."/>
            <person name="Jarju S."/>
            <person name="Secka A."/>
            <person name="Antonio M."/>
            <person name="Oren A."/>
            <person name="Chaudhuri R.R."/>
            <person name="La Ragione R."/>
            <person name="Hildebrand F."/>
            <person name="Pallen M.J."/>
        </authorList>
    </citation>
    <scope>NUCLEOTIDE SEQUENCE</scope>
    <source>
        <strain evidence="1">B1-16210</strain>
    </source>
</reference>
<comment type="caution">
    <text evidence="1">The sequence shown here is derived from an EMBL/GenBank/DDBJ whole genome shotgun (WGS) entry which is preliminary data.</text>
</comment>
<name>A0A940IAN6_9PROT</name>
<sequence length="125" mass="14377">MQRYIVDDVRDNGLFASVTMHNHGYRGHQAFPSGFARGMKKGDRLVGIGQSLPVVWTYRDRIHMLMEPVSDYGIRTFVTEKLGMMDGIHFRWVLCRALLGCGIMPTMSVSNNLRLYLANKRGWQR</sequence>
<dbReference type="Proteomes" id="UP000721442">
    <property type="component" value="Unassembled WGS sequence"/>
</dbReference>
<proteinExistence type="predicted"/>
<organism evidence="1 2">
    <name type="scientific">Candidatus Enterousia excrementavium</name>
    <dbReference type="NCBI Taxonomy" id="2840789"/>
    <lineage>
        <taxon>Bacteria</taxon>
        <taxon>Pseudomonadati</taxon>
        <taxon>Pseudomonadota</taxon>
        <taxon>Alphaproteobacteria</taxon>
        <taxon>Candidatus Enterousia</taxon>
    </lineage>
</organism>
<dbReference type="AlphaFoldDB" id="A0A940IAN6"/>